<protein>
    <submittedName>
        <fullName evidence="2">Uncharacterized protein</fullName>
    </submittedName>
</protein>
<feature type="non-terminal residue" evidence="2">
    <location>
        <position position="1"/>
    </location>
</feature>
<dbReference type="Proteomes" id="UP000663873">
    <property type="component" value="Unassembled WGS sequence"/>
</dbReference>
<proteinExistence type="predicted"/>
<accession>A0A822AH91</accession>
<organism evidence="2 3">
    <name type="scientific">Rotaria socialis</name>
    <dbReference type="NCBI Taxonomy" id="392032"/>
    <lineage>
        <taxon>Eukaryota</taxon>
        <taxon>Metazoa</taxon>
        <taxon>Spiralia</taxon>
        <taxon>Gnathifera</taxon>
        <taxon>Rotifera</taxon>
        <taxon>Eurotatoria</taxon>
        <taxon>Bdelloidea</taxon>
        <taxon>Philodinida</taxon>
        <taxon>Philodinidae</taxon>
        <taxon>Rotaria</taxon>
    </lineage>
</organism>
<gene>
    <name evidence="2" type="ORF">UJA718_LOCUS50092</name>
</gene>
<comment type="caution">
    <text evidence="2">The sequence shown here is derived from an EMBL/GenBank/DDBJ whole genome shotgun (WGS) entry which is preliminary data.</text>
</comment>
<reference evidence="2" key="1">
    <citation type="submission" date="2021-02" db="EMBL/GenBank/DDBJ databases">
        <authorList>
            <person name="Nowell W R."/>
        </authorList>
    </citation>
    <scope>NUCLEOTIDE SEQUENCE</scope>
</reference>
<name>A0A822AH91_9BILA</name>
<sequence length="53" mass="6155">QMDKRSNSASNLLEKFSNSSLHDDDDDDGDNDSILPSKEKNYWLFENSEIEFI</sequence>
<evidence type="ECO:0000256" key="1">
    <source>
        <dbReference type="SAM" id="MobiDB-lite"/>
    </source>
</evidence>
<feature type="compositionally biased region" description="Polar residues" evidence="1">
    <location>
        <begin position="7"/>
        <end position="20"/>
    </location>
</feature>
<evidence type="ECO:0000313" key="3">
    <source>
        <dbReference type="Proteomes" id="UP000663873"/>
    </source>
</evidence>
<feature type="region of interest" description="Disordered" evidence="1">
    <location>
        <begin position="1"/>
        <end position="38"/>
    </location>
</feature>
<evidence type="ECO:0000313" key="2">
    <source>
        <dbReference type="EMBL" id="CAF4996486.1"/>
    </source>
</evidence>
<keyword evidence="3" id="KW-1185">Reference proteome</keyword>
<dbReference type="EMBL" id="CAJOBP010108753">
    <property type="protein sequence ID" value="CAF4996486.1"/>
    <property type="molecule type" value="Genomic_DNA"/>
</dbReference>
<dbReference type="AlphaFoldDB" id="A0A822AH91"/>